<sequence length="640" mass="71399">MHNIQHCPYEAARDPHLTAYYARHSVQKQVKRSVIAERLQRRPQHLHDFGGYMCAARDTGHELAVERTHVFNRFVALGEKHAAPSPLSPLLAQVAAQLNHMAASNLSDNLRSRSSSACDVPHRPAPPSAPGSRSSSRQSGPPSRPSSAGATRPPTGRSRFLASSRLPAAPPESLANKYRDPVSHYEKKVKFEEAIVAPSDDGVLPLAGRTRGRRRPQPGASSLADYLAADTFDNPFVASESRRDATTPENERIHVSIASAPRDTQSRKSRLDTSSRRIENDNASTEPKTFVLVRFTIDQFVAAGKIQQWFRGSIVRKRNATQKRAAARIQRAFRRFRAACKTAFAVWMLEKDSQGRWHPTSKFAQLSERPTSARLRFSAPPFQVPRGDQPNVQTHSALAHDYTSTRKGESALVDFHGGVINNLGNVMALFVHEPQLRISVVEEASIAFDELTFEFLRATETVRRKKLNDEELRLRSVILIAATSLVRQLQARRSVMLLHDASRQQLLSAEASHRVALARFASISREVFSEPSSRESILNAAQQFFMSIAHDYLHFVAFTQKHQILKASKDVLRRQAVEMLVFIPKITALVEEESKQRDYIALGELSEAVILEEKLLVLHEIRSAVASIIEKVAGSSLTSQ</sequence>
<dbReference type="VEuPathDB" id="TriTrypDB:BSAL_32400"/>
<evidence type="ECO:0000313" key="3">
    <source>
        <dbReference type="Proteomes" id="UP000051952"/>
    </source>
</evidence>
<dbReference type="PROSITE" id="PS50096">
    <property type="entry name" value="IQ"/>
    <property type="match status" value="1"/>
</dbReference>
<feature type="compositionally biased region" description="Basic and acidic residues" evidence="1">
    <location>
        <begin position="240"/>
        <end position="254"/>
    </location>
</feature>
<feature type="compositionally biased region" description="Low complexity" evidence="1">
    <location>
        <begin position="130"/>
        <end position="154"/>
    </location>
</feature>
<dbReference type="Proteomes" id="UP000051952">
    <property type="component" value="Unassembled WGS sequence"/>
</dbReference>
<organism evidence="2 3">
    <name type="scientific">Bodo saltans</name>
    <name type="common">Flagellated protozoan</name>
    <dbReference type="NCBI Taxonomy" id="75058"/>
    <lineage>
        <taxon>Eukaryota</taxon>
        <taxon>Discoba</taxon>
        <taxon>Euglenozoa</taxon>
        <taxon>Kinetoplastea</taxon>
        <taxon>Metakinetoplastina</taxon>
        <taxon>Eubodonida</taxon>
        <taxon>Bodonidae</taxon>
        <taxon>Bodo</taxon>
    </lineage>
</organism>
<accession>A0A0S4JR11</accession>
<dbReference type="EMBL" id="CYKH01001935">
    <property type="protein sequence ID" value="CUG91501.1"/>
    <property type="molecule type" value="Genomic_DNA"/>
</dbReference>
<feature type="region of interest" description="Disordered" evidence="1">
    <location>
        <begin position="107"/>
        <end position="179"/>
    </location>
</feature>
<evidence type="ECO:0000256" key="1">
    <source>
        <dbReference type="SAM" id="MobiDB-lite"/>
    </source>
</evidence>
<proteinExistence type="predicted"/>
<feature type="compositionally biased region" description="Basic and acidic residues" evidence="1">
    <location>
        <begin position="264"/>
        <end position="280"/>
    </location>
</feature>
<gene>
    <name evidence="2" type="ORF">BSAL_32400</name>
</gene>
<keyword evidence="3" id="KW-1185">Reference proteome</keyword>
<evidence type="ECO:0000313" key="2">
    <source>
        <dbReference type="EMBL" id="CUG91501.1"/>
    </source>
</evidence>
<dbReference type="AlphaFoldDB" id="A0A0S4JR11"/>
<dbReference type="Gene3D" id="1.20.5.190">
    <property type="match status" value="1"/>
</dbReference>
<protein>
    <submittedName>
        <fullName evidence="2">Uncharacterized protein</fullName>
    </submittedName>
</protein>
<reference evidence="3" key="1">
    <citation type="submission" date="2015-09" db="EMBL/GenBank/DDBJ databases">
        <authorList>
            <consortium name="Pathogen Informatics"/>
        </authorList>
    </citation>
    <scope>NUCLEOTIDE SEQUENCE [LARGE SCALE GENOMIC DNA]</scope>
    <source>
        <strain evidence="3">Lake Konstanz</strain>
    </source>
</reference>
<feature type="region of interest" description="Disordered" evidence="1">
    <location>
        <begin position="238"/>
        <end position="282"/>
    </location>
</feature>
<feature type="compositionally biased region" description="Low complexity" evidence="1">
    <location>
        <begin position="107"/>
        <end position="117"/>
    </location>
</feature>
<name>A0A0S4JR11_BODSA</name>
<feature type="region of interest" description="Disordered" evidence="1">
    <location>
        <begin position="202"/>
        <end position="226"/>
    </location>
</feature>